<proteinExistence type="predicted"/>
<organism evidence="2">
    <name type="scientific">Bandra megavirus</name>
    <dbReference type="NCBI Taxonomy" id="2071566"/>
    <lineage>
        <taxon>Viruses</taxon>
        <taxon>Varidnaviria</taxon>
        <taxon>Bamfordvirae</taxon>
        <taxon>Nucleocytoviricota</taxon>
        <taxon>Megaviricetes</taxon>
        <taxon>Imitervirales</taxon>
        <taxon>Mimiviridae</taxon>
        <taxon>Megamimivirinae</taxon>
        <taxon>Megavirus</taxon>
    </lineage>
</organism>
<feature type="compositionally biased region" description="Acidic residues" evidence="1">
    <location>
        <begin position="168"/>
        <end position="182"/>
    </location>
</feature>
<feature type="compositionally biased region" description="Low complexity" evidence="1">
    <location>
        <begin position="22"/>
        <end position="43"/>
    </location>
</feature>
<name>A0A2K9V8Y6_9VIRU</name>
<evidence type="ECO:0000256" key="1">
    <source>
        <dbReference type="SAM" id="MobiDB-lite"/>
    </source>
</evidence>
<accession>A0A2K9V8Y6</accession>
<protein>
    <submittedName>
        <fullName evidence="2">Uncharacterized protein</fullName>
    </submittedName>
</protein>
<reference evidence="2" key="1">
    <citation type="submission" date="2018-01" db="EMBL/GenBank/DDBJ databases">
        <title>Draft genome sequence of Bandra megavirus.</title>
        <authorList>
            <person name="Chatterjee A."/>
            <person name="Yadav R."/>
            <person name="Kondabagil K."/>
        </authorList>
    </citation>
    <scope>NUCLEOTIDE SEQUENCE</scope>
    <source>
        <strain evidence="2">KK-1</strain>
    </source>
</reference>
<feature type="region of interest" description="Disordered" evidence="1">
    <location>
        <begin position="168"/>
        <end position="189"/>
    </location>
</feature>
<feature type="non-terminal residue" evidence="2">
    <location>
        <position position="1"/>
    </location>
</feature>
<feature type="region of interest" description="Disordered" evidence="1">
    <location>
        <begin position="1"/>
        <end position="56"/>
    </location>
</feature>
<evidence type="ECO:0000313" key="2">
    <source>
        <dbReference type="EMBL" id="AUV58669.1"/>
    </source>
</evidence>
<feature type="compositionally biased region" description="Low complexity" evidence="1">
    <location>
        <begin position="1"/>
        <end position="15"/>
    </location>
</feature>
<dbReference type="EMBL" id="MG779363">
    <property type="protein sequence ID" value="AUV58669.1"/>
    <property type="molecule type" value="Genomic_DNA"/>
</dbReference>
<sequence length="189" mass="21954">VESNTETSVESSVESNTEDNTEISVESNTETSVESNTETSVESNTEDNKNKKQKKERNKYYRNFIKDIKGKFSLVSKPEYNFFEVKHESTDMVIIDSQVYEIMISEKSQDKYFLVIGDLQVKSGVIRRLDPGYKFENILREQTDFLDRIKAKEKAKIQEFNEELEEIEDLEDISEDISDIDDDSKNNST</sequence>